<organism evidence="6 7">
    <name type="scientific">Candida verbasci</name>
    <dbReference type="NCBI Taxonomy" id="1227364"/>
    <lineage>
        <taxon>Eukaryota</taxon>
        <taxon>Fungi</taxon>
        <taxon>Dikarya</taxon>
        <taxon>Ascomycota</taxon>
        <taxon>Saccharomycotina</taxon>
        <taxon>Pichiomycetes</taxon>
        <taxon>Debaryomycetaceae</taxon>
        <taxon>Candida/Lodderomyces clade</taxon>
        <taxon>Candida</taxon>
    </lineage>
</organism>
<feature type="domain" description="Nucleoporin Nup133/Nup155-like N-terminal" evidence="5">
    <location>
        <begin position="31"/>
        <end position="420"/>
    </location>
</feature>
<dbReference type="InterPro" id="IPR037624">
    <property type="entry name" value="Nup133-like"/>
</dbReference>
<comment type="subcellular location">
    <subcellularLocation>
        <location evidence="1">Nucleus</location>
    </subcellularLocation>
</comment>
<dbReference type="GO" id="GO:0016973">
    <property type="term" value="P:poly(A)+ mRNA export from nucleus"/>
    <property type="evidence" value="ECO:0007669"/>
    <property type="project" value="TreeGrafter"/>
</dbReference>
<gene>
    <name evidence="6" type="ORF">CANVERA_P1177</name>
</gene>
<evidence type="ECO:0000256" key="2">
    <source>
        <dbReference type="ARBA" id="ARBA00005569"/>
    </source>
</evidence>
<name>A0A9W4TTB6_9ASCO</name>
<comment type="similarity">
    <text evidence="2">Belongs to the nucleoporin Nup133 family.</text>
</comment>
<keyword evidence="3" id="KW-0813">Transport</keyword>
<dbReference type="InterPro" id="IPR015943">
    <property type="entry name" value="WD40/YVTN_repeat-like_dom_sf"/>
</dbReference>
<dbReference type="EMBL" id="CANTUO010000001">
    <property type="protein sequence ID" value="CAI5756659.1"/>
    <property type="molecule type" value="Genomic_DNA"/>
</dbReference>
<evidence type="ECO:0000259" key="5">
    <source>
        <dbReference type="Pfam" id="PF08801"/>
    </source>
</evidence>
<keyword evidence="7" id="KW-1185">Reference proteome</keyword>
<dbReference type="InterPro" id="IPR014908">
    <property type="entry name" value="Nucleoporin_Nup133/Nup155_N"/>
</dbReference>
<evidence type="ECO:0000256" key="3">
    <source>
        <dbReference type="ARBA" id="ARBA00022448"/>
    </source>
</evidence>
<dbReference type="Gene3D" id="1.20.58.1380">
    <property type="match status" value="1"/>
</dbReference>
<dbReference type="GO" id="GO:0006606">
    <property type="term" value="P:protein import into nucleus"/>
    <property type="evidence" value="ECO:0007669"/>
    <property type="project" value="TreeGrafter"/>
</dbReference>
<dbReference type="Gene3D" id="2.130.10.10">
    <property type="entry name" value="YVTN repeat-like/Quinoprotein amine dehydrogenase"/>
    <property type="match status" value="1"/>
</dbReference>
<dbReference type="Proteomes" id="UP001152885">
    <property type="component" value="Unassembled WGS sequence"/>
</dbReference>
<dbReference type="OrthoDB" id="103454at2759"/>
<dbReference type="GO" id="GO:0017056">
    <property type="term" value="F:structural constituent of nuclear pore"/>
    <property type="evidence" value="ECO:0007669"/>
    <property type="project" value="InterPro"/>
</dbReference>
<dbReference type="GO" id="GO:0031080">
    <property type="term" value="C:nuclear pore outer ring"/>
    <property type="evidence" value="ECO:0007669"/>
    <property type="project" value="TreeGrafter"/>
</dbReference>
<dbReference type="GO" id="GO:0000972">
    <property type="term" value="P:transcription-dependent tethering of RNA polymerase II gene DNA at nuclear periphery"/>
    <property type="evidence" value="ECO:0007669"/>
    <property type="project" value="TreeGrafter"/>
</dbReference>
<proteinExistence type="inferred from homology"/>
<dbReference type="PANTHER" id="PTHR13405:SF11">
    <property type="entry name" value="NUCLEAR PORE COMPLEX PROTEIN NUP133"/>
    <property type="match status" value="1"/>
</dbReference>
<dbReference type="SUPFAM" id="SSF117289">
    <property type="entry name" value="Nucleoporin domain"/>
    <property type="match status" value="1"/>
</dbReference>
<evidence type="ECO:0000256" key="4">
    <source>
        <dbReference type="ARBA" id="ARBA00023242"/>
    </source>
</evidence>
<evidence type="ECO:0000256" key="1">
    <source>
        <dbReference type="ARBA" id="ARBA00004123"/>
    </source>
</evidence>
<reference evidence="6" key="1">
    <citation type="submission" date="2022-12" db="EMBL/GenBank/DDBJ databases">
        <authorList>
            <person name="Brejova B."/>
        </authorList>
    </citation>
    <scope>NUCLEOTIDE SEQUENCE</scope>
</reference>
<evidence type="ECO:0000313" key="6">
    <source>
        <dbReference type="EMBL" id="CAI5756659.1"/>
    </source>
</evidence>
<sequence>MSVSIFKPRSNITPVNETGLSTSNNINHELTRNNYYCMSKLPGLPSIFKSQQFLNAYSESFSNYSLVINEQHIYVWQYNSSDHSPLAIQFPIEKFQLPMAILTRPTNGIHNGLQHQDPGLIIIDSISGLIKFYESVQHAPTLGLINDKSLELNINLKKGEGITLAENIEPSGIIIATSHQRCILITLRDFKHKPHLSTTELINNGSGIFDFFNKTGDNEIVAIRSGKKISEIIQEILILDSIGNYHLITFNLISSVIEYKKSFKQTLHIDIDGYPSANNEIKYLDIWPLENYDNVYLALCQINNRDLFLITLKIDKSGVLLYGSHRLKTASAANSNSKPKLYLPKPSTTAFIIIDNSIILTDLNTSYIESQNTSITYYKPRWEDVVRLKSSVEIIGSGYENQTTSQNPSIILITNNFGILKLEKFPEQESISKKDIDPILIVKSHIEQGIFYSSASSEIDFDLSQKFDNNTILQAIELINEEILNSKSSYLPKKISITELTKLKVKLFKELINYILRNFDLSKVIPKIAQSLEKANVALNLWKYIDENNFQSIFEQVQPHYKLFFIEGLSKISVVLNKFIQKIDELNKPVIPLIITTLYHGLYINDIQYQNQNKSSLNWLSTTDILMRVEAIFTREYSNKKQTDDVNAYYVVESLYYFFNKTISCMTETDDLKLDEYAQFYNSHKSNWIDILLNIGYISQAIEISEKYHDFAALAKILDIQRDSNFIDISTYGQYFEEYGYEFASHLYDYYLKYNKIQILILDFTNYKQEYLYRWFEENPKKTSKVSWIRYLLDKVFIEASNSLVLNAEKSRDNLKNQQLKYSMAKLACIAGGDNEIEDLNKELKLIKVQTIIKEKLGINFNVLKQDFYIKNYLNENIKDYKIVESFLHRFIEDYQLTPSELINLISTFRPSLIDNFGELALNVAKLISNENERKFYIKVVFTKLLTIGDNEIITNGTDEMIKESNKKTSLYKALVNHHDLLDFCKLFINNPKLNDNYEIDTTIREFNDVLLKQLQDKFKNDKKFKSWVESIIEQIKFSS</sequence>
<protein>
    <recommendedName>
        <fullName evidence="5">Nucleoporin Nup133/Nup155-like N-terminal domain-containing protein</fullName>
    </recommendedName>
</protein>
<dbReference type="AlphaFoldDB" id="A0A9W4TTB6"/>
<dbReference type="Pfam" id="PF08801">
    <property type="entry name" value="Nucleoporin_N"/>
    <property type="match status" value="1"/>
</dbReference>
<evidence type="ECO:0000313" key="7">
    <source>
        <dbReference type="Proteomes" id="UP001152885"/>
    </source>
</evidence>
<accession>A0A9W4TTB6</accession>
<dbReference type="PANTHER" id="PTHR13405">
    <property type="entry name" value="NUCLEAR PORE COMPLEX PROTEIN NUP133"/>
    <property type="match status" value="1"/>
</dbReference>
<comment type="caution">
    <text evidence="6">The sequence shown here is derived from an EMBL/GenBank/DDBJ whole genome shotgun (WGS) entry which is preliminary data.</text>
</comment>
<keyword evidence="4" id="KW-0539">Nucleus</keyword>